<dbReference type="EMBL" id="BK014716">
    <property type="protein sequence ID" value="DAD69192.1"/>
    <property type="molecule type" value="Genomic_DNA"/>
</dbReference>
<name>A0A8S5LH31_9CAUD</name>
<organism evidence="1">
    <name type="scientific">Siphoviridae sp. ct5tj9</name>
    <dbReference type="NCBI Taxonomy" id="2823564"/>
    <lineage>
        <taxon>Viruses</taxon>
        <taxon>Duplodnaviria</taxon>
        <taxon>Heunggongvirae</taxon>
        <taxon>Uroviricota</taxon>
        <taxon>Caudoviricetes</taxon>
    </lineage>
</organism>
<proteinExistence type="predicted"/>
<protein>
    <submittedName>
        <fullName evidence="1">Uncharacterized protein</fullName>
    </submittedName>
</protein>
<reference evidence="1" key="1">
    <citation type="journal article" date="2021" name="Proc. Natl. Acad. Sci. U.S.A.">
        <title>A Catalog of Tens of Thousands of Viruses from Human Metagenomes Reveals Hidden Associations with Chronic Diseases.</title>
        <authorList>
            <person name="Tisza M.J."/>
            <person name="Buck C.B."/>
        </authorList>
    </citation>
    <scope>NUCLEOTIDE SEQUENCE</scope>
    <source>
        <strain evidence="1">Ct5tj9</strain>
    </source>
</reference>
<accession>A0A8S5LH31</accession>
<evidence type="ECO:0000313" key="1">
    <source>
        <dbReference type="EMBL" id="DAD69192.1"/>
    </source>
</evidence>
<sequence length="33" mass="3742">MSQGQSNEQSTLRYCLSFGRYDLQSRISSASLK</sequence>